<dbReference type="Gene3D" id="3.30.160.60">
    <property type="entry name" value="Classic Zinc Finger"/>
    <property type="match status" value="2"/>
</dbReference>
<dbReference type="SMART" id="SM00355">
    <property type="entry name" value="ZnF_C2H2"/>
    <property type="match status" value="2"/>
</dbReference>
<dbReference type="InterPro" id="IPR036864">
    <property type="entry name" value="Zn2-C6_fun-type_DNA-bd_sf"/>
</dbReference>
<dbReference type="GeneID" id="39579509"/>
<sequence>MSDTQELYQCPVCSKSYKRREHLQRHWSSHNSYRPYRCTQCSRAFQRHDVLKRHARTCEARAKGLMPPSGRRRACDLCVRQKKACSSTQPCRNCERLSVPCSYSFITTNPEGSRSGDTPQTNMSAGSESSESLTTPSVDGLNSVAGSACVGAGPGAAAFDDLSAVIFGTPLEPDMPYPSATSASYLDFLDLMSEGPVLDDGFVLDGHGTASDEPSHREPEGDGEGDGEGEGEGEGDYEGEGELATHPAQHRVYSFMFLDNFTKRTGLIDSFDCGTPALREETVSAFLQQEAEADALSRRMAAPNAVPLPVPVPVPVPVPIPLPRQMPTPSLSDGLAALPTESLMSPAGSIVHTPPIVHNPWLHEPLTIKIHQIVVRVRETVTTKPRNSAITFDWSPLLEQKCLGFFSPVNVRKFLALYWAIWHPNIDMIHRPTFDPATCKLTLLSAMAVIGASISPDPLDNDNARLWFNCVEEMVFNDDDLCSEPLYTLDTGVLIPATQKRKVQALQAAYTVCLYQNWEGTDASKQRIRRYRYSTVVSVARDIGIASARHHDCRKQTGYEFDWKAFVVKEELIRTFLWIFLLDHAFVIFNNLPPRLVIKEMKMHMARPDACFQAATAEECLEEIQNWSARSPFLPLLILSEAVELVCRGELGEDMHRSLADLGPLNLFAVVSAFHSLIFQHQNAFGGDGQMVAIRHALSNWKAIWEFYSGHLSSVPPHAMVARARLTPDNAWRRIGFQRHAPEFWLLASVIMGRLTSADHSWRRHESSSSWVTPPAHASPRDDRIFTKYDQTSMHQVNELISDFHKVQI</sequence>
<dbReference type="SUPFAM" id="SSF57667">
    <property type="entry name" value="beta-beta-alpha zinc fingers"/>
    <property type="match status" value="1"/>
</dbReference>
<evidence type="ECO:0000256" key="6">
    <source>
        <dbReference type="ARBA" id="ARBA00023242"/>
    </source>
</evidence>
<dbReference type="Pfam" id="PF00172">
    <property type="entry name" value="Zn_clus"/>
    <property type="match status" value="1"/>
</dbReference>
<evidence type="ECO:0000256" key="7">
    <source>
        <dbReference type="PROSITE-ProRule" id="PRU00042"/>
    </source>
</evidence>
<dbReference type="Proteomes" id="UP000272025">
    <property type="component" value="Unassembled WGS sequence"/>
</dbReference>
<evidence type="ECO:0000256" key="5">
    <source>
        <dbReference type="ARBA" id="ARBA00022833"/>
    </source>
</evidence>
<organism evidence="11 12">
    <name type="scientific">Sodiomyces alkalinus (strain CBS 110278 / VKM F-3762 / F11)</name>
    <name type="common">Alkaliphilic filamentous fungus</name>
    <dbReference type="NCBI Taxonomy" id="1314773"/>
    <lineage>
        <taxon>Eukaryota</taxon>
        <taxon>Fungi</taxon>
        <taxon>Dikarya</taxon>
        <taxon>Ascomycota</taxon>
        <taxon>Pezizomycotina</taxon>
        <taxon>Sordariomycetes</taxon>
        <taxon>Hypocreomycetidae</taxon>
        <taxon>Glomerellales</taxon>
        <taxon>Plectosphaerellaceae</taxon>
        <taxon>Sodiomyces</taxon>
    </lineage>
</organism>
<dbReference type="GO" id="GO:0000785">
    <property type="term" value="C:chromatin"/>
    <property type="evidence" value="ECO:0007669"/>
    <property type="project" value="TreeGrafter"/>
</dbReference>
<dbReference type="GO" id="GO:0000981">
    <property type="term" value="F:DNA-binding transcription factor activity, RNA polymerase II-specific"/>
    <property type="evidence" value="ECO:0007669"/>
    <property type="project" value="InterPro"/>
</dbReference>
<dbReference type="CDD" id="cd00067">
    <property type="entry name" value="GAL4"/>
    <property type="match status" value="1"/>
</dbReference>
<dbReference type="InterPro" id="IPR036236">
    <property type="entry name" value="Znf_C2H2_sf"/>
</dbReference>
<feature type="domain" description="C2H2-type" evidence="10">
    <location>
        <begin position="8"/>
        <end position="35"/>
    </location>
</feature>
<comment type="subcellular location">
    <subcellularLocation>
        <location evidence="1">Nucleus</location>
    </subcellularLocation>
</comment>
<evidence type="ECO:0000256" key="4">
    <source>
        <dbReference type="ARBA" id="ARBA00022771"/>
    </source>
</evidence>
<keyword evidence="4 7" id="KW-0863">Zinc-finger</keyword>
<keyword evidence="12" id="KW-1185">Reference proteome</keyword>
<evidence type="ECO:0000259" key="10">
    <source>
        <dbReference type="PROSITE" id="PS50157"/>
    </source>
</evidence>
<dbReference type="RefSeq" id="XP_028462310.1">
    <property type="nucleotide sequence ID" value="XM_028611031.1"/>
</dbReference>
<dbReference type="EMBL" id="ML119069">
    <property type="protein sequence ID" value="ROT34504.1"/>
    <property type="molecule type" value="Genomic_DNA"/>
</dbReference>
<evidence type="ECO:0000313" key="11">
    <source>
        <dbReference type="EMBL" id="ROT34504.1"/>
    </source>
</evidence>
<proteinExistence type="predicted"/>
<reference evidence="11 12" key="1">
    <citation type="journal article" date="2018" name="Mol. Ecol.">
        <title>The obligate alkalophilic soda-lake fungus Sodiomyces alkalinus has shifted to a protein diet.</title>
        <authorList>
            <person name="Grum-Grzhimaylo A.A."/>
            <person name="Falkoski D.L."/>
            <person name="van den Heuvel J."/>
            <person name="Valero-Jimenez C.A."/>
            <person name="Min B."/>
            <person name="Choi I.G."/>
            <person name="Lipzen A."/>
            <person name="Daum C.G."/>
            <person name="Aanen D.K."/>
            <person name="Tsang A."/>
            <person name="Henrissat B."/>
            <person name="Bilanenko E.N."/>
            <person name="de Vries R.P."/>
            <person name="van Kan J.A.L."/>
            <person name="Grigoriev I.V."/>
            <person name="Debets A.J.M."/>
        </authorList>
    </citation>
    <scope>NUCLEOTIDE SEQUENCE [LARGE SCALE GENOMIC DNA]</scope>
    <source>
        <strain evidence="11 12">F11</strain>
    </source>
</reference>
<dbReference type="CDD" id="cd12148">
    <property type="entry name" value="fungal_TF_MHR"/>
    <property type="match status" value="1"/>
</dbReference>
<protein>
    <submittedName>
        <fullName evidence="11">Uncharacterized protein</fullName>
    </submittedName>
</protein>
<dbReference type="PANTHER" id="PTHR40626:SF3">
    <property type="entry name" value="TRANSCRIPTION FACTOR WITH C2H2 AND ZN(2)-CYS(6) DNA BINDING DOMAIN (EUROFUNG)-RELATED"/>
    <property type="match status" value="1"/>
</dbReference>
<feature type="compositionally biased region" description="Acidic residues" evidence="8">
    <location>
        <begin position="221"/>
        <end position="241"/>
    </location>
</feature>
<dbReference type="PROSITE" id="PS50048">
    <property type="entry name" value="ZN2_CY6_FUNGAL_2"/>
    <property type="match status" value="1"/>
</dbReference>
<feature type="compositionally biased region" description="Polar residues" evidence="8">
    <location>
        <begin position="110"/>
        <end position="137"/>
    </location>
</feature>
<evidence type="ECO:0000256" key="1">
    <source>
        <dbReference type="ARBA" id="ARBA00004123"/>
    </source>
</evidence>
<dbReference type="InterPro" id="IPR001138">
    <property type="entry name" value="Zn2Cys6_DnaBD"/>
</dbReference>
<accession>A0A3N2PJE7</accession>
<evidence type="ECO:0000256" key="3">
    <source>
        <dbReference type="ARBA" id="ARBA00022737"/>
    </source>
</evidence>
<dbReference type="InterPro" id="IPR013087">
    <property type="entry name" value="Znf_C2H2_type"/>
</dbReference>
<feature type="region of interest" description="Disordered" evidence="8">
    <location>
        <begin position="110"/>
        <end position="138"/>
    </location>
</feature>
<dbReference type="InterPro" id="IPR051059">
    <property type="entry name" value="VerF-like"/>
</dbReference>
<dbReference type="AlphaFoldDB" id="A0A3N2PJE7"/>
<dbReference type="FunFam" id="3.30.160.60:FF:000446">
    <property type="entry name" value="Zinc finger protein"/>
    <property type="match status" value="1"/>
</dbReference>
<dbReference type="PROSITE" id="PS50157">
    <property type="entry name" value="ZINC_FINGER_C2H2_2"/>
    <property type="match status" value="2"/>
</dbReference>
<dbReference type="Gene3D" id="4.10.240.10">
    <property type="entry name" value="Zn(2)-C6 fungal-type DNA-binding domain"/>
    <property type="match status" value="1"/>
</dbReference>
<evidence type="ECO:0000313" key="12">
    <source>
        <dbReference type="Proteomes" id="UP000272025"/>
    </source>
</evidence>
<dbReference type="Pfam" id="PF00096">
    <property type="entry name" value="zf-C2H2"/>
    <property type="match status" value="1"/>
</dbReference>
<feature type="region of interest" description="Disordered" evidence="8">
    <location>
        <begin position="200"/>
        <end position="241"/>
    </location>
</feature>
<dbReference type="GO" id="GO:0006351">
    <property type="term" value="P:DNA-templated transcription"/>
    <property type="evidence" value="ECO:0007669"/>
    <property type="project" value="InterPro"/>
</dbReference>
<evidence type="ECO:0000259" key="9">
    <source>
        <dbReference type="PROSITE" id="PS50048"/>
    </source>
</evidence>
<dbReference type="InterPro" id="IPR007219">
    <property type="entry name" value="XnlR_reg_dom"/>
</dbReference>
<dbReference type="Pfam" id="PF04082">
    <property type="entry name" value="Fungal_trans"/>
    <property type="match status" value="1"/>
</dbReference>
<gene>
    <name evidence="11" type="ORF">SODALDRAFT_329757</name>
</gene>
<dbReference type="PANTHER" id="PTHR40626">
    <property type="entry name" value="MIP31509P"/>
    <property type="match status" value="1"/>
</dbReference>
<keyword evidence="3" id="KW-0677">Repeat</keyword>
<dbReference type="PROSITE" id="PS00028">
    <property type="entry name" value="ZINC_FINGER_C2H2_1"/>
    <property type="match status" value="1"/>
</dbReference>
<feature type="domain" description="C2H2-type" evidence="10">
    <location>
        <begin position="36"/>
        <end position="64"/>
    </location>
</feature>
<evidence type="ECO:0000256" key="8">
    <source>
        <dbReference type="SAM" id="MobiDB-lite"/>
    </source>
</evidence>
<keyword evidence="2" id="KW-0479">Metal-binding</keyword>
<dbReference type="GO" id="GO:0000978">
    <property type="term" value="F:RNA polymerase II cis-regulatory region sequence-specific DNA binding"/>
    <property type="evidence" value="ECO:0007669"/>
    <property type="project" value="InterPro"/>
</dbReference>
<dbReference type="SMART" id="SM00066">
    <property type="entry name" value="GAL4"/>
    <property type="match status" value="1"/>
</dbReference>
<dbReference type="STRING" id="1314773.A0A3N2PJE7"/>
<keyword evidence="5" id="KW-0862">Zinc</keyword>
<name>A0A3N2PJE7_SODAK</name>
<evidence type="ECO:0000256" key="2">
    <source>
        <dbReference type="ARBA" id="ARBA00022723"/>
    </source>
</evidence>
<dbReference type="SUPFAM" id="SSF57701">
    <property type="entry name" value="Zn2/Cys6 DNA-binding domain"/>
    <property type="match status" value="1"/>
</dbReference>
<keyword evidence="6" id="KW-0539">Nucleus</keyword>
<feature type="domain" description="Zn(2)-C6 fungal-type" evidence="9">
    <location>
        <begin position="74"/>
        <end position="103"/>
    </location>
</feature>
<dbReference type="GO" id="GO:0008270">
    <property type="term" value="F:zinc ion binding"/>
    <property type="evidence" value="ECO:0007669"/>
    <property type="project" value="UniProtKB-KW"/>
</dbReference>
<dbReference type="OrthoDB" id="4846864at2759"/>
<dbReference type="GO" id="GO:0005634">
    <property type="term" value="C:nucleus"/>
    <property type="evidence" value="ECO:0007669"/>
    <property type="project" value="UniProtKB-SubCell"/>
</dbReference>